<evidence type="ECO:0000256" key="2">
    <source>
        <dbReference type="SAM" id="MobiDB-lite"/>
    </source>
</evidence>
<accession>H6RJG7</accession>
<reference evidence="3 4" key="1">
    <citation type="journal article" date="2012" name="J. Bacteriol.">
        <title>Genome Sequence of Blastococcus saxobsidens DD2, a Stone-Inhabiting Bacterium.</title>
        <authorList>
            <person name="Chouaia B."/>
            <person name="Crotti E."/>
            <person name="Brusetti L."/>
            <person name="Daffonchio D."/>
            <person name="Essoussi I."/>
            <person name="Nouioui I."/>
            <person name="Sbissi I."/>
            <person name="Ghodhbane-Gtari F."/>
            <person name="Gtari M."/>
            <person name="Vacherie B."/>
            <person name="Barbe V."/>
            <person name="Medigue C."/>
            <person name="Gury J."/>
            <person name="Pujic P."/>
            <person name="Normand P."/>
        </authorList>
    </citation>
    <scope>NUCLEOTIDE SEQUENCE [LARGE SCALE GENOMIC DNA]</scope>
    <source>
        <strain evidence="3 4">DD2</strain>
    </source>
</reference>
<dbReference type="InterPro" id="IPR014748">
    <property type="entry name" value="Enoyl-CoA_hydra_C"/>
</dbReference>
<evidence type="ECO:0000313" key="4">
    <source>
        <dbReference type="Proteomes" id="UP000007517"/>
    </source>
</evidence>
<dbReference type="Pfam" id="PF00378">
    <property type="entry name" value="ECH_1"/>
    <property type="match status" value="1"/>
</dbReference>
<feature type="compositionally biased region" description="Basic and acidic residues" evidence="2">
    <location>
        <begin position="1"/>
        <end position="13"/>
    </location>
</feature>
<comment type="similarity">
    <text evidence="1">Belongs to the enoyl-CoA hydratase/isomerase family.</text>
</comment>
<organism evidence="3 4">
    <name type="scientific">Blastococcus saxobsidens (strain DD2)</name>
    <dbReference type="NCBI Taxonomy" id="1146883"/>
    <lineage>
        <taxon>Bacteria</taxon>
        <taxon>Bacillati</taxon>
        <taxon>Actinomycetota</taxon>
        <taxon>Actinomycetes</taxon>
        <taxon>Geodermatophilales</taxon>
        <taxon>Geodermatophilaceae</taxon>
        <taxon>Blastococcus</taxon>
    </lineage>
</organism>
<evidence type="ECO:0000313" key="3">
    <source>
        <dbReference type="EMBL" id="CCG01080.1"/>
    </source>
</evidence>
<evidence type="ECO:0000256" key="1">
    <source>
        <dbReference type="ARBA" id="ARBA00005254"/>
    </source>
</evidence>
<dbReference type="eggNOG" id="COG1024">
    <property type="taxonomic scope" value="Bacteria"/>
</dbReference>
<dbReference type="AlphaFoldDB" id="H6RJG7"/>
<dbReference type="PANTHER" id="PTHR43459:SF1">
    <property type="entry name" value="EG:BACN32G11.4 PROTEIN"/>
    <property type="match status" value="1"/>
</dbReference>
<dbReference type="RefSeq" id="WP_014373997.1">
    <property type="nucleotide sequence ID" value="NC_016943.1"/>
</dbReference>
<dbReference type="InterPro" id="IPR029045">
    <property type="entry name" value="ClpP/crotonase-like_dom_sf"/>
</dbReference>
<feature type="region of interest" description="Disordered" evidence="2">
    <location>
        <begin position="1"/>
        <end position="26"/>
    </location>
</feature>
<dbReference type="GO" id="GO:0004300">
    <property type="term" value="F:enoyl-CoA hydratase activity"/>
    <property type="evidence" value="ECO:0007669"/>
    <property type="project" value="UniProtKB-EC"/>
</dbReference>
<name>H6RJG7_BLASD</name>
<gene>
    <name evidence="3" type="ordered locus">BLASA_0080</name>
</gene>
<dbReference type="EC" id="4.2.1.17" evidence="3"/>
<dbReference type="KEGG" id="bsd:BLASA_0080"/>
<dbReference type="Proteomes" id="UP000007517">
    <property type="component" value="Chromosome"/>
</dbReference>
<dbReference type="SUPFAM" id="SSF52096">
    <property type="entry name" value="ClpP/crotonase"/>
    <property type="match status" value="1"/>
</dbReference>
<dbReference type="InterPro" id="IPR001753">
    <property type="entry name" value="Enoyl-CoA_hydra/iso"/>
</dbReference>
<dbReference type="PANTHER" id="PTHR43459">
    <property type="entry name" value="ENOYL-COA HYDRATASE"/>
    <property type="match status" value="1"/>
</dbReference>
<dbReference type="Gene3D" id="3.90.226.10">
    <property type="entry name" value="2-enoyl-CoA Hydratase, Chain A, domain 1"/>
    <property type="match status" value="1"/>
</dbReference>
<sequence length="281" mass="28842">MTVDAADPRRTTEPEGGATMSDTVTREDADGVATLTLLRAGLTSALRRDLRAAVEEVAADDSVRAVLLTGTGRAFCVGQDLAEHLEKLQSGGADGDDAPLSVVEREYNPLVLALAGLRVPVVVAINGACAGAGLGIALAGDLRVAAAGSKFTTAFTGIGLSSDSALAARLVHSVGGSRAAQLLLMPDPFLAESAAEWGLVHRVVAPEQVLAEARELAVRLAAGPTAAYRAVKTVLATAATDSLEQTLALEARLQAEVGQSADHREAVEAFLAKRAPRFTGS</sequence>
<protein>
    <submittedName>
        <fullName evidence="3">Putative enoyl-CoA hydratase</fullName>
        <ecNumber evidence="3">4.2.1.17</ecNumber>
    </submittedName>
</protein>
<keyword evidence="3" id="KW-0456">Lyase</keyword>
<proteinExistence type="inferred from homology"/>
<dbReference type="HOGENOM" id="CLU_009834_7_2_11"/>
<keyword evidence="4" id="KW-1185">Reference proteome</keyword>
<dbReference type="CDD" id="cd06558">
    <property type="entry name" value="crotonase-like"/>
    <property type="match status" value="1"/>
</dbReference>
<reference evidence="4" key="2">
    <citation type="submission" date="2012-02" db="EMBL/GenBank/DDBJ databases">
        <title>Complete genome sequence of Blastococcus saxobsidens strain DD2.</title>
        <authorList>
            <person name="Genoscope."/>
        </authorList>
    </citation>
    <scope>NUCLEOTIDE SEQUENCE [LARGE SCALE GENOMIC DNA]</scope>
    <source>
        <strain evidence="4">DD2</strain>
    </source>
</reference>
<dbReference type="EMBL" id="FO117623">
    <property type="protein sequence ID" value="CCG01080.1"/>
    <property type="molecule type" value="Genomic_DNA"/>
</dbReference>
<dbReference type="STRING" id="1146883.BLASA_0080"/>
<dbReference type="Gene3D" id="1.10.12.10">
    <property type="entry name" value="Lyase 2-enoyl-coa Hydratase, Chain A, domain 2"/>
    <property type="match status" value="1"/>
</dbReference>